<reference evidence="1" key="1">
    <citation type="submission" date="2020-09" db="EMBL/GenBank/DDBJ databases">
        <title>Draft Genome Sequence of Paenibacillus sp. WST5.</title>
        <authorList>
            <person name="Bao Z."/>
        </authorList>
    </citation>
    <scope>NUCLEOTIDE SEQUENCE</scope>
    <source>
        <strain evidence="1">WST5</strain>
    </source>
</reference>
<keyword evidence="2" id="KW-1185">Reference proteome</keyword>
<protein>
    <submittedName>
        <fullName evidence="1">Uncharacterized protein</fullName>
    </submittedName>
</protein>
<accession>A0A926QN69</accession>
<name>A0A926QN69_9BACL</name>
<dbReference type="EMBL" id="JACVVD010000015">
    <property type="protein sequence ID" value="MBD0384084.1"/>
    <property type="molecule type" value="Genomic_DNA"/>
</dbReference>
<gene>
    <name evidence="1" type="ORF">ICC18_28965</name>
</gene>
<proteinExistence type="predicted"/>
<dbReference type="AlphaFoldDB" id="A0A926QN69"/>
<evidence type="ECO:0000313" key="1">
    <source>
        <dbReference type="EMBL" id="MBD0384084.1"/>
    </source>
</evidence>
<evidence type="ECO:0000313" key="2">
    <source>
        <dbReference type="Proteomes" id="UP000650466"/>
    </source>
</evidence>
<dbReference type="Proteomes" id="UP000650466">
    <property type="component" value="Unassembled WGS sequence"/>
</dbReference>
<sequence length="70" mass="8539">MKPLVLPWPQKTSDYTSFEEEVIAMENIRLLDGIYKYRVYYSKGGIYPFFNQLFVFKQAKIRIFQEFRVF</sequence>
<organism evidence="1 2">
    <name type="scientific">Paenibacillus sedimenti</name>
    <dbReference type="NCBI Taxonomy" id="2770274"/>
    <lineage>
        <taxon>Bacteria</taxon>
        <taxon>Bacillati</taxon>
        <taxon>Bacillota</taxon>
        <taxon>Bacilli</taxon>
        <taxon>Bacillales</taxon>
        <taxon>Paenibacillaceae</taxon>
        <taxon>Paenibacillus</taxon>
    </lineage>
</organism>
<comment type="caution">
    <text evidence="1">The sequence shown here is derived from an EMBL/GenBank/DDBJ whole genome shotgun (WGS) entry which is preliminary data.</text>
</comment>